<feature type="compositionally biased region" description="Acidic residues" evidence="2">
    <location>
        <begin position="525"/>
        <end position="537"/>
    </location>
</feature>
<reference evidence="3" key="1">
    <citation type="submission" date="2021-02" db="EMBL/GenBank/DDBJ databases">
        <authorList>
            <person name="Dougan E. K."/>
            <person name="Rhodes N."/>
            <person name="Thang M."/>
            <person name="Chan C."/>
        </authorList>
    </citation>
    <scope>NUCLEOTIDE SEQUENCE</scope>
</reference>
<name>A0A813A9F3_9DINO</name>
<proteinExistence type="predicted"/>
<evidence type="ECO:0000256" key="1">
    <source>
        <dbReference type="SAM" id="Coils"/>
    </source>
</evidence>
<dbReference type="EMBL" id="CAJNJA010056807">
    <property type="protein sequence ID" value="CAE7860016.1"/>
    <property type="molecule type" value="Genomic_DNA"/>
</dbReference>
<keyword evidence="4" id="KW-1185">Reference proteome</keyword>
<feature type="region of interest" description="Disordered" evidence="2">
    <location>
        <begin position="514"/>
        <end position="539"/>
    </location>
</feature>
<dbReference type="OrthoDB" id="418393at2759"/>
<keyword evidence="1" id="KW-0175">Coiled coil</keyword>
<comment type="caution">
    <text evidence="3">The sequence shown here is derived from an EMBL/GenBank/DDBJ whole genome shotgun (WGS) entry which is preliminary data.</text>
</comment>
<organism evidence="3 4">
    <name type="scientific">Symbiodinium necroappetens</name>
    <dbReference type="NCBI Taxonomy" id="1628268"/>
    <lineage>
        <taxon>Eukaryota</taxon>
        <taxon>Sar</taxon>
        <taxon>Alveolata</taxon>
        <taxon>Dinophyceae</taxon>
        <taxon>Suessiales</taxon>
        <taxon>Symbiodiniaceae</taxon>
        <taxon>Symbiodinium</taxon>
    </lineage>
</organism>
<sequence>MSPQALSPQSTGTMKKSFSSGTLQKSGQATITSPMAADIEMPKLPKYLNVTNLTKFRKLPSSTGNLHGWLAEDYSQINWPLPKMFGKEKYGYSMIDIDDPRYIKECALMSQKLVRLHYDQQIIDYTWRNTYKALLTAEHRQATLPNNCAQKTRDLMKKEVDSCMKQLLELQQQKDMYEQQIKEIYDRCDAIKATIKKENDLEDLRLTMEKQTKEKISSDSPFWKAKFNIRSVNAPPRCTDSLGVLALDQSTTRCAALPLRWAWRRAMNCATESRARKCEFADFAAAAGLDLVGAAIYVDIGVCNLAWGDACDGEIAVQPTSRRGPIETPPETWAEESLAAQAAASVVPIPDKVAQDFPTAVPGGSSALRATAAAAYDRLTQVVEIHRQRKRSEEHGWDAATGLCALASQIERQLAEQFAIEAAETLRSPSHRGEWERGRAQSGHKSGAVSAGNCSPARAGRLPRHPPRGDVDWVSARRATPGLDESGVPDVQPLRVLGNSGAKIAELQARRLHMGKKGQAAAPEAVEDPTDDEEEREVDAPLPPEAASKILEALDWQVCVMPSTRQRYFYSKTRRQARVQPPYHSILGLEEANFRNLTKDDLWKAFFEKRVQYKRREANGSLSEELENSSDQVDWDLVMEAFHVLSGHEARSAYEQGNLASHAQRQLLGLRVMHEARVQEEQRRQAKEAAAVEDQE</sequence>
<dbReference type="Proteomes" id="UP000601435">
    <property type="component" value="Unassembled WGS sequence"/>
</dbReference>
<feature type="coiled-coil region" evidence="1">
    <location>
        <begin position="153"/>
        <end position="187"/>
    </location>
</feature>
<gene>
    <name evidence="3" type="ORF">SNEC2469_LOCUS27200</name>
</gene>
<protein>
    <submittedName>
        <fullName evidence="3">Uncharacterized protein</fullName>
    </submittedName>
</protein>
<evidence type="ECO:0000313" key="3">
    <source>
        <dbReference type="EMBL" id="CAE7860016.1"/>
    </source>
</evidence>
<feature type="region of interest" description="Disordered" evidence="2">
    <location>
        <begin position="1"/>
        <end position="27"/>
    </location>
</feature>
<evidence type="ECO:0000256" key="2">
    <source>
        <dbReference type="SAM" id="MobiDB-lite"/>
    </source>
</evidence>
<accession>A0A813A9F3</accession>
<evidence type="ECO:0000313" key="4">
    <source>
        <dbReference type="Proteomes" id="UP000601435"/>
    </source>
</evidence>
<dbReference type="AlphaFoldDB" id="A0A813A9F3"/>
<feature type="region of interest" description="Disordered" evidence="2">
    <location>
        <begin position="429"/>
        <end position="473"/>
    </location>
</feature>